<dbReference type="AlphaFoldDB" id="A0A158P9V1"/>
<sequence>MLASVPNPREVFRSDEFLVQLAQPTNVRFSLYEHAPLSERQEKFREAITQRKLALVGLFPNTYIDNLKFNGDVVCEEKLSFSRHRLQKAVTGTSLLAPSTAVRGSYNTHAIVGSILLPVFTRLSITPEWANWY</sequence>
<proteinExistence type="predicted"/>
<dbReference type="Gene3D" id="2.40.250.10">
    <property type="entry name" value="Core binding factor, beta subunit"/>
    <property type="match status" value="1"/>
</dbReference>
<dbReference type="SUPFAM" id="SSF50723">
    <property type="entry name" value="Core binding factor beta, CBF"/>
    <property type="match status" value="1"/>
</dbReference>
<reference evidence="2" key="2">
    <citation type="submission" date="2016-04" db="UniProtKB">
        <authorList>
            <consortium name="WormBaseParasite"/>
        </authorList>
    </citation>
    <scope>IDENTIFICATION</scope>
</reference>
<protein>
    <submittedName>
        <fullName evidence="2">Transposase</fullName>
    </submittedName>
</protein>
<dbReference type="InterPro" id="IPR003417">
    <property type="entry name" value="CBF_beta"/>
</dbReference>
<keyword evidence="1" id="KW-1185">Reference proteome</keyword>
<evidence type="ECO:0000313" key="2">
    <source>
        <dbReference type="WBParaSite" id="ACAC_0000865801-mRNA-1"/>
    </source>
</evidence>
<dbReference type="Proteomes" id="UP000035642">
    <property type="component" value="Unassembled WGS sequence"/>
</dbReference>
<dbReference type="Pfam" id="PF02312">
    <property type="entry name" value="CBF_beta"/>
    <property type="match status" value="1"/>
</dbReference>
<dbReference type="STRING" id="6313.A0A158P9V1"/>
<dbReference type="GO" id="GO:0003713">
    <property type="term" value="F:transcription coactivator activity"/>
    <property type="evidence" value="ECO:0007669"/>
    <property type="project" value="InterPro"/>
</dbReference>
<dbReference type="GO" id="GO:0005634">
    <property type="term" value="C:nucleus"/>
    <property type="evidence" value="ECO:0007669"/>
    <property type="project" value="InterPro"/>
</dbReference>
<organism evidence="1 2">
    <name type="scientific">Angiostrongylus cantonensis</name>
    <name type="common">Rat lungworm</name>
    <dbReference type="NCBI Taxonomy" id="6313"/>
    <lineage>
        <taxon>Eukaryota</taxon>
        <taxon>Metazoa</taxon>
        <taxon>Ecdysozoa</taxon>
        <taxon>Nematoda</taxon>
        <taxon>Chromadorea</taxon>
        <taxon>Rhabditida</taxon>
        <taxon>Rhabditina</taxon>
        <taxon>Rhabditomorpha</taxon>
        <taxon>Strongyloidea</taxon>
        <taxon>Metastrongylidae</taxon>
        <taxon>Angiostrongylus</taxon>
    </lineage>
</organism>
<dbReference type="WBParaSite" id="ACAC_0000865801-mRNA-1">
    <property type="protein sequence ID" value="ACAC_0000865801-mRNA-1"/>
    <property type="gene ID" value="ACAC_0000865801"/>
</dbReference>
<evidence type="ECO:0000313" key="1">
    <source>
        <dbReference type="Proteomes" id="UP000035642"/>
    </source>
</evidence>
<reference evidence="1" key="1">
    <citation type="submission" date="2012-09" db="EMBL/GenBank/DDBJ databases">
        <authorList>
            <person name="Martin A.A."/>
        </authorList>
    </citation>
    <scope>NUCLEOTIDE SEQUENCE</scope>
</reference>
<dbReference type="InterPro" id="IPR036552">
    <property type="entry name" value="CBF_bsu_sf"/>
</dbReference>
<accession>A0A158P9V1</accession>
<name>A0A158P9V1_ANGCA</name>